<evidence type="ECO:0000259" key="1">
    <source>
        <dbReference type="Pfam" id="PF13193"/>
    </source>
</evidence>
<dbReference type="PANTHER" id="PTHR24096">
    <property type="entry name" value="LONG-CHAIN-FATTY-ACID--COA LIGASE"/>
    <property type="match status" value="1"/>
</dbReference>
<protein>
    <recommendedName>
        <fullName evidence="1">AMP-binding enzyme C-terminal domain-containing protein</fullName>
    </recommendedName>
</protein>
<comment type="caution">
    <text evidence="2">The sequence shown here is derived from an EMBL/GenBank/DDBJ whole genome shotgun (WGS) entry which is preliminary data.</text>
</comment>
<dbReference type="EMBL" id="JABSTR010000005">
    <property type="protein sequence ID" value="KAH9370658.1"/>
    <property type="molecule type" value="Genomic_DNA"/>
</dbReference>
<dbReference type="InterPro" id="IPR045851">
    <property type="entry name" value="AMP-bd_C_sf"/>
</dbReference>
<dbReference type="Pfam" id="PF13193">
    <property type="entry name" value="AMP-binding_C"/>
    <property type="match status" value="1"/>
</dbReference>
<reference evidence="2 3" key="1">
    <citation type="journal article" date="2020" name="Cell">
        <title>Large-Scale Comparative Analyses of Tick Genomes Elucidate Their Genetic Diversity and Vector Capacities.</title>
        <authorList>
            <consortium name="Tick Genome and Microbiome Consortium (TIGMIC)"/>
            <person name="Jia N."/>
            <person name="Wang J."/>
            <person name="Shi W."/>
            <person name="Du L."/>
            <person name="Sun Y."/>
            <person name="Zhan W."/>
            <person name="Jiang J.F."/>
            <person name="Wang Q."/>
            <person name="Zhang B."/>
            <person name="Ji P."/>
            <person name="Bell-Sakyi L."/>
            <person name="Cui X.M."/>
            <person name="Yuan T.T."/>
            <person name="Jiang B.G."/>
            <person name="Yang W.F."/>
            <person name="Lam T.T."/>
            <person name="Chang Q.C."/>
            <person name="Ding S.J."/>
            <person name="Wang X.J."/>
            <person name="Zhu J.G."/>
            <person name="Ruan X.D."/>
            <person name="Zhao L."/>
            <person name="Wei J.T."/>
            <person name="Ye R.Z."/>
            <person name="Que T.C."/>
            <person name="Du C.H."/>
            <person name="Zhou Y.H."/>
            <person name="Cheng J.X."/>
            <person name="Dai P.F."/>
            <person name="Guo W.B."/>
            <person name="Han X.H."/>
            <person name="Huang E.J."/>
            <person name="Li L.F."/>
            <person name="Wei W."/>
            <person name="Gao Y.C."/>
            <person name="Liu J.Z."/>
            <person name="Shao H.Z."/>
            <person name="Wang X."/>
            <person name="Wang C.C."/>
            <person name="Yang T.C."/>
            <person name="Huo Q.B."/>
            <person name="Li W."/>
            <person name="Chen H.Y."/>
            <person name="Chen S.E."/>
            <person name="Zhou L.G."/>
            <person name="Ni X.B."/>
            <person name="Tian J.H."/>
            <person name="Sheng Y."/>
            <person name="Liu T."/>
            <person name="Pan Y.S."/>
            <person name="Xia L.Y."/>
            <person name="Li J."/>
            <person name="Zhao F."/>
            <person name="Cao W.C."/>
        </authorList>
    </citation>
    <scope>NUCLEOTIDE SEQUENCE [LARGE SCALE GENOMIC DNA]</scope>
    <source>
        <strain evidence="2">HaeL-2018</strain>
    </source>
</reference>
<dbReference type="OrthoDB" id="6510886at2759"/>
<dbReference type="GO" id="GO:0016405">
    <property type="term" value="F:CoA-ligase activity"/>
    <property type="evidence" value="ECO:0007669"/>
    <property type="project" value="TreeGrafter"/>
</dbReference>
<sequence>MRLPHETPGMRCAGDLGYYDREGHLYMVERLKQLIKCMDNQLAPSELEDILLTHDAVAEVAVVGVPSPKYGEAPGACVVLNKAYTEHHNVIEEELKRLVAGEASLQNLLLSRAACHADEINIAAN</sequence>
<organism evidence="2 3">
    <name type="scientific">Haemaphysalis longicornis</name>
    <name type="common">Bush tick</name>
    <dbReference type="NCBI Taxonomy" id="44386"/>
    <lineage>
        <taxon>Eukaryota</taxon>
        <taxon>Metazoa</taxon>
        <taxon>Ecdysozoa</taxon>
        <taxon>Arthropoda</taxon>
        <taxon>Chelicerata</taxon>
        <taxon>Arachnida</taxon>
        <taxon>Acari</taxon>
        <taxon>Parasitiformes</taxon>
        <taxon>Ixodida</taxon>
        <taxon>Ixodoidea</taxon>
        <taxon>Ixodidae</taxon>
        <taxon>Haemaphysalinae</taxon>
        <taxon>Haemaphysalis</taxon>
    </lineage>
</organism>
<dbReference type="OMA" id="RINRMFH"/>
<keyword evidence="3" id="KW-1185">Reference proteome</keyword>
<feature type="domain" description="AMP-binding enzyme C-terminal" evidence="1">
    <location>
        <begin position="46"/>
        <end position="102"/>
    </location>
</feature>
<proteinExistence type="predicted"/>
<gene>
    <name evidence="2" type="ORF">HPB48_015976</name>
</gene>
<dbReference type="SUPFAM" id="SSF56801">
    <property type="entry name" value="Acetyl-CoA synthetase-like"/>
    <property type="match status" value="1"/>
</dbReference>
<accession>A0A9J6G572</accession>
<dbReference type="Proteomes" id="UP000821853">
    <property type="component" value="Chromosome 3"/>
</dbReference>
<dbReference type="PANTHER" id="PTHR24096:SF422">
    <property type="entry name" value="BCDNA.GH02901"/>
    <property type="match status" value="1"/>
</dbReference>
<evidence type="ECO:0000313" key="3">
    <source>
        <dbReference type="Proteomes" id="UP000821853"/>
    </source>
</evidence>
<dbReference type="VEuPathDB" id="VectorBase:HLOH_044436"/>
<dbReference type="Gene3D" id="3.30.300.30">
    <property type="match status" value="1"/>
</dbReference>
<dbReference type="AlphaFoldDB" id="A0A9J6G572"/>
<evidence type="ECO:0000313" key="2">
    <source>
        <dbReference type="EMBL" id="KAH9370658.1"/>
    </source>
</evidence>
<name>A0A9J6G572_HAELO</name>
<dbReference type="InterPro" id="IPR025110">
    <property type="entry name" value="AMP-bd_C"/>
</dbReference>